<evidence type="ECO:0000256" key="4">
    <source>
        <dbReference type="ARBA" id="ARBA00022679"/>
    </source>
</evidence>
<dbReference type="GO" id="GO:0016758">
    <property type="term" value="F:hexosyltransferase activity"/>
    <property type="evidence" value="ECO:0007669"/>
    <property type="project" value="InterPro"/>
</dbReference>
<dbReference type="InterPro" id="IPR009695">
    <property type="entry name" value="Diacylglyc_glucosyltr_N"/>
</dbReference>
<evidence type="ECO:0000313" key="8">
    <source>
        <dbReference type="Proteomes" id="UP001139263"/>
    </source>
</evidence>
<evidence type="ECO:0000256" key="1">
    <source>
        <dbReference type="ARBA" id="ARBA00004370"/>
    </source>
</evidence>
<dbReference type="Proteomes" id="UP001139263">
    <property type="component" value="Unassembled WGS sequence"/>
</dbReference>
<dbReference type="Gene3D" id="3.40.50.2000">
    <property type="entry name" value="Glycogen Phosphorylase B"/>
    <property type="match status" value="1"/>
</dbReference>
<keyword evidence="3 7" id="KW-0328">Glycosyltransferase</keyword>
<keyword evidence="4 7" id="KW-0808">Transferase</keyword>
<name>A0A9X1V8Q5_9BACL</name>
<comment type="caution">
    <text evidence="7">The sequence shown here is derived from an EMBL/GenBank/DDBJ whole genome shotgun (WGS) entry which is preliminary data.</text>
</comment>
<dbReference type="RefSeq" id="WP_241713560.1">
    <property type="nucleotide sequence ID" value="NZ_JALBUF010000004.1"/>
</dbReference>
<dbReference type="InterPro" id="IPR007235">
    <property type="entry name" value="Glyco_trans_28_C"/>
</dbReference>
<feature type="domain" description="Glycosyl transferase family 28 C-terminal" evidence="5">
    <location>
        <begin position="208"/>
        <end position="360"/>
    </location>
</feature>
<reference evidence="7" key="1">
    <citation type="submission" date="2022-03" db="EMBL/GenBank/DDBJ databases">
        <title>Draft Genome Sequence of Firmicute Strain S0AB, a Heterotrophic Iron/Sulfur-Oxidizing Extreme Acidophile.</title>
        <authorList>
            <person name="Vergara E."/>
            <person name="Pakostova E."/>
            <person name="Johnson D.B."/>
            <person name="Holmes D.S."/>
        </authorList>
    </citation>
    <scope>NUCLEOTIDE SEQUENCE</scope>
    <source>
        <strain evidence="7">S0AB</strain>
    </source>
</reference>
<dbReference type="InterPro" id="IPR050519">
    <property type="entry name" value="Glycosyltransf_28_UgtP"/>
</dbReference>
<dbReference type="EMBL" id="JALBUF010000004">
    <property type="protein sequence ID" value="MCI0183363.1"/>
    <property type="molecule type" value="Genomic_DNA"/>
</dbReference>
<dbReference type="Pfam" id="PF06925">
    <property type="entry name" value="MGDG_synth"/>
    <property type="match status" value="1"/>
</dbReference>
<evidence type="ECO:0000259" key="5">
    <source>
        <dbReference type="Pfam" id="PF04101"/>
    </source>
</evidence>
<proteinExistence type="inferred from homology"/>
<dbReference type="GO" id="GO:0009247">
    <property type="term" value="P:glycolipid biosynthetic process"/>
    <property type="evidence" value="ECO:0007669"/>
    <property type="project" value="InterPro"/>
</dbReference>
<accession>A0A9X1V8Q5</accession>
<feature type="domain" description="Diacylglycerol glucosyltransferase N-terminal" evidence="6">
    <location>
        <begin position="18"/>
        <end position="183"/>
    </location>
</feature>
<dbReference type="GO" id="GO:0016020">
    <property type="term" value="C:membrane"/>
    <property type="evidence" value="ECO:0007669"/>
    <property type="project" value="UniProtKB-SubCell"/>
</dbReference>
<sequence>MQKTKRVLILSASYGEGHQQAALAVRDAIMESHPSHEVHIIDYIEMVHPKLNIFARYCYLKSVRFAPALYGLFYKGTSRITPSSLIQRRLNHLGYEELADFLHAERPDVILSTFPTPAGVMSVLREHGLANIPAATVITDHAIHSQWIHAYTDHYFVGSEHVKQGLILRGIDERRISVTGIPIRPAFLEASNRAGIRAKLGLEEDYPTLLIMGGAYGVLTDIVQICEELFQSECRMQLIVICGRNDKLRVQIEQLSKEATNPVWVFGFTREVHELMAVSDLIVTKAGGLTISEALAMELPMLLYRPIPGQETQNAAFLVKSRVAVLARTRKQVIDHVYRLLRDNGSLLTRMRANTNTIRKVTAAREIADKLIELDDKDVLYPPQDHTSTLLAEQS</sequence>
<evidence type="ECO:0000256" key="2">
    <source>
        <dbReference type="ARBA" id="ARBA00006962"/>
    </source>
</evidence>
<protein>
    <submittedName>
        <fullName evidence="7">Processive diacylglycerol beta-glucosyltransferase</fullName>
        <ecNumber evidence="7">2.4.1.315</ecNumber>
    </submittedName>
</protein>
<dbReference type="SUPFAM" id="SSF53756">
    <property type="entry name" value="UDP-Glycosyltransferase/glycogen phosphorylase"/>
    <property type="match status" value="1"/>
</dbReference>
<dbReference type="AlphaFoldDB" id="A0A9X1V8Q5"/>
<gene>
    <name evidence="7" type="primary">ugtP</name>
    <name evidence="7" type="ORF">MM817_01640</name>
</gene>
<keyword evidence="8" id="KW-1185">Reference proteome</keyword>
<comment type="similarity">
    <text evidence="2">Belongs to the glycosyltransferase 28 family.</text>
</comment>
<dbReference type="PANTHER" id="PTHR43025:SF3">
    <property type="entry name" value="MONOGALACTOSYLDIACYLGLYCEROL SYNTHASE 1, CHLOROPLASTIC"/>
    <property type="match status" value="1"/>
</dbReference>
<dbReference type="EC" id="2.4.1.315" evidence="7"/>
<comment type="subcellular location">
    <subcellularLocation>
        <location evidence="1">Membrane</location>
    </subcellularLocation>
</comment>
<evidence type="ECO:0000313" key="7">
    <source>
        <dbReference type="EMBL" id="MCI0183363.1"/>
    </source>
</evidence>
<organism evidence="7 8">
    <name type="scientific">Sulfoacidibacillus ferrooxidans</name>
    <dbReference type="NCBI Taxonomy" id="2005001"/>
    <lineage>
        <taxon>Bacteria</taxon>
        <taxon>Bacillati</taxon>
        <taxon>Bacillota</taxon>
        <taxon>Bacilli</taxon>
        <taxon>Bacillales</taxon>
        <taxon>Alicyclobacillaceae</taxon>
        <taxon>Sulfoacidibacillus</taxon>
    </lineage>
</organism>
<evidence type="ECO:0000256" key="3">
    <source>
        <dbReference type="ARBA" id="ARBA00022676"/>
    </source>
</evidence>
<dbReference type="PANTHER" id="PTHR43025">
    <property type="entry name" value="MONOGALACTOSYLDIACYLGLYCEROL SYNTHASE"/>
    <property type="match status" value="1"/>
</dbReference>
<evidence type="ECO:0000259" key="6">
    <source>
        <dbReference type="Pfam" id="PF06925"/>
    </source>
</evidence>
<dbReference type="Pfam" id="PF04101">
    <property type="entry name" value="Glyco_tran_28_C"/>
    <property type="match status" value="1"/>
</dbReference>